<protein>
    <recommendedName>
        <fullName evidence="14">Mitochondrial carrier protein</fullName>
    </recommendedName>
</protein>
<feature type="repeat" description="Solcar" evidence="9">
    <location>
        <begin position="98"/>
        <end position="220"/>
    </location>
</feature>
<dbReference type="InterPro" id="IPR049563">
    <property type="entry name" value="TXTP-like"/>
</dbReference>
<comment type="similarity">
    <text evidence="2 10">Belongs to the mitochondrial carrier (TC 2.A.29) family.</text>
</comment>
<accession>H2B0D9</accession>
<dbReference type="Proteomes" id="UP000005220">
    <property type="component" value="Chromosome 10"/>
</dbReference>
<evidence type="ECO:0000256" key="1">
    <source>
        <dbReference type="ARBA" id="ARBA00004225"/>
    </source>
</evidence>
<keyword evidence="6" id="KW-1133">Transmembrane helix</keyword>
<evidence type="ECO:0000256" key="8">
    <source>
        <dbReference type="ARBA" id="ARBA00023136"/>
    </source>
</evidence>
<evidence type="ECO:0000256" key="11">
    <source>
        <dbReference type="SAM" id="MobiDB-lite"/>
    </source>
</evidence>
<evidence type="ECO:0000256" key="3">
    <source>
        <dbReference type="ARBA" id="ARBA00022448"/>
    </source>
</evidence>
<gene>
    <name evidence="12" type="primary">KAFR0J00210</name>
    <name evidence="12" type="ORF">KAFR_0J00210</name>
</gene>
<evidence type="ECO:0000256" key="6">
    <source>
        <dbReference type="ARBA" id="ARBA00022989"/>
    </source>
</evidence>
<comment type="subcellular location">
    <subcellularLocation>
        <location evidence="1">Mitochondrion membrane</location>
        <topology evidence="1">Multi-pass membrane protein</topology>
    </subcellularLocation>
</comment>
<dbReference type="GO" id="GO:0071913">
    <property type="term" value="F:citrate secondary active transmembrane transporter activity"/>
    <property type="evidence" value="ECO:0007669"/>
    <property type="project" value="TreeGrafter"/>
</dbReference>
<evidence type="ECO:0000256" key="7">
    <source>
        <dbReference type="ARBA" id="ARBA00023128"/>
    </source>
</evidence>
<name>H2B0D9_KAZAF</name>
<dbReference type="RefSeq" id="XP_003959224.1">
    <property type="nucleotide sequence ID" value="XM_003959175.1"/>
</dbReference>
<evidence type="ECO:0000256" key="5">
    <source>
        <dbReference type="ARBA" id="ARBA00022737"/>
    </source>
</evidence>
<feature type="compositionally biased region" description="Polar residues" evidence="11">
    <location>
        <begin position="156"/>
        <end position="168"/>
    </location>
</feature>
<evidence type="ECO:0000256" key="4">
    <source>
        <dbReference type="ARBA" id="ARBA00022692"/>
    </source>
</evidence>
<keyword evidence="4 9" id="KW-0812">Transmembrane</keyword>
<dbReference type="GO" id="GO:0031966">
    <property type="term" value="C:mitochondrial membrane"/>
    <property type="evidence" value="ECO:0007669"/>
    <property type="project" value="UniProtKB-SubCell"/>
</dbReference>
<feature type="region of interest" description="Disordered" evidence="11">
    <location>
        <begin position="146"/>
        <end position="168"/>
    </location>
</feature>
<keyword evidence="5" id="KW-0677">Repeat</keyword>
<dbReference type="EMBL" id="HE650830">
    <property type="protein sequence ID" value="CCF60089.1"/>
    <property type="molecule type" value="Genomic_DNA"/>
</dbReference>
<reference evidence="12 13" key="1">
    <citation type="journal article" date="2011" name="Proc. Natl. Acad. Sci. U.S.A.">
        <title>Evolutionary erosion of yeast sex chromosomes by mating-type switching accidents.</title>
        <authorList>
            <person name="Gordon J.L."/>
            <person name="Armisen D."/>
            <person name="Proux-Wera E."/>
            <person name="Oheigeartaigh S.S."/>
            <person name="Byrne K.P."/>
            <person name="Wolfe K.H."/>
        </authorList>
    </citation>
    <scope>NUCLEOTIDE SEQUENCE [LARGE SCALE GENOMIC DNA]</scope>
    <source>
        <strain evidence="13">ATCC 22294 / BCRC 22015 / CBS 2517 / CECT 1963 / NBRC 1671 / NRRL Y-8276</strain>
    </source>
</reference>
<dbReference type="Gene3D" id="1.50.40.10">
    <property type="entry name" value="Mitochondrial carrier domain"/>
    <property type="match status" value="1"/>
</dbReference>
<keyword evidence="13" id="KW-1185">Reference proteome</keyword>
<dbReference type="PROSITE" id="PS50920">
    <property type="entry name" value="SOLCAR"/>
    <property type="match status" value="3"/>
</dbReference>
<feature type="repeat" description="Solcar" evidence="9">
    <location>
        <begin position="8"/>
        <end position="86"/>
    </location>
</feature>
<dbReference type="FunCoup" id="H2B0D9">
    <property type="interactions" value="47"/>
</dbReference>
<evidence type="ECO:0008006" key="14">
    <source>
        <dbReference type="Google" id="ProtNLM"/>
    </source>
</evidence>
<keyword evidence="7" id="KW-0496">Mitochondrion</keyword>
<dbReference type="PANTHER" id="PTHR45788:SF5">
    <property type="entry name" value="AFR253WP"/>
    <property type="match status" value="1"/>
</dbReference>
<dbReference type="STRING" id="1071382.H2B0D9"/>
<dbReference type="SUPFAM" id="SSF103506">
    <property type="entry name" value="Mitochondrial carrier"/>
    <property type="match status" value="1"/>
</dbReference>
<keyword evidence="3 10" id="KW-0813">Transport</keyword>
<dbReference type="eggNOG" id="KOG0756">
    <property type="taxonomic scope" value="Eukaryota"/>
</dbReference>
<proteinExistence type="inferred from homology"/>
<dbReference type="GO" id="GO:0006843">
    <property type="term" value="P:mitochondrial citrate transmembrane transport"/>
    <property type="evidence" value="ECO:0007669"/>
    <property type="project" value="TreeGrafter"/>
</dbReference>
<dbReference type="InterPro" id="IPR023395">
    <property type="entry name" value="MCP_dom_sf"/>
</dbReference>
<feature type="repeat" description="Solcar" evidence="9">
    <location>
        <begin position="229"/>
        <end position="315"/>
    </location>
</feature>
<dbReference type="OrthoDB" id="44467at2759"/>
<keyword evidence="8 9" id="KW-0472">Membrane</keyword>
<sequence>MSNKDPDYYILSQFVAGSAASIFHTTISHPFEFIKTTRQLHNSILHGSLDRVYPVRAYFTGCSILNVGVLCKTFVRFYTFDKVCQLLKDPNLPRDRPITGSRMLAAAILTGTMESLCIVPFENVKTTMIENAMELAHRKDEKISTANASKHKSTFHKPSTPSQKLNPYETIPQTRMSNTIKEIYSTRGVKGFCQGAMPTMFRQVGNSAVRFTAFTLLTQAASARSNEPKNEYLSIGIGIISSVAVVAVTQPLDVVKTRMQSKRRQQLYKNSLNCCYRIFVQEGVASLWKGSIARFFKVGLSGGISFGVYQYFESLVNTLRLEYNS</sequence>
<evidence type="ECO:0000256" key="2">
    <source>
        <dbReference type="ARBA" id="ARBA00006375"/>
    </source>
</evidence>
<dbReference type="AlphaFoldDB" id="H2B0D9"/>
<organism evidence="12 13">
    <name type="scientific">Kazachstania africana (strain ATCC 22294 / BCRC 22015 / CBS 2517 / CECT 1963 / NBRC 1671 / NRRL Y-8276)</name>
    <name type="common">Yeast</name>
    <name type="synonym">Kluyveromyces africanus</name>
    <dbReference type="NCBI Taxonomy" id="1071382"/>
    <lineage>
        <taxon>Eukaryota</taxon>
        <taxon>Fungi</taxon>
        <taxon>Dikarya</taxon>
        <taxon>Ascomycota</taxon>
        <taxon>Saccharomycotina</taxon>
        <taxon>Saccharomycetes</taxon>
        <taxon>Saccharomycetales</taxon>
        <taxon>Saccharomycetaceae</taxon>
        <taxon>Kazachstania</taxon>
    </lineage>
</organism>
<dbReference type="InterPro" id="IPR018108">
    <property type="entry name" value="MCP_transmembrane"/>
</dbReference>
<evidence type="ECO:0000313" key="12">
    <source>
        <dbReference type="EMBL" id="CCF60089.1"/>
    </source>
</evidence>
<dbReference type="InParanoid" id="H2B0D9"/>
<evidence type="ECO:0000313" key="13">
    <source>
        <dbReference type="Proteomes" id="UP000005220"/>
    </source>
</evidence>
<dbReference type="PANTHER" id="PTHR45788">
    <property type="entry name" value="SUCCINATE/FUMARATE MITOCHONDRIAL TRANSPORTER-RELATED"/>
    <property type="match status" value="1"/>
</dbReference>
<dbReference type="GeneID" id="13883736"/>
<evidence type="ECO:0000256" key="10">
    <source>
        <dbReference type="RuleBase" id="RU000488"/>
    </source>
</evidence>
<dbReference type="KEGG" id="kaf:KAFR_0J00210"/>
<dbReference type="Pfam" id="PF00153">
    <property type="entry name" value="Mito_carr"/>
    <property type="match status" value="3"/>
</dbReference>
<evidence type="ECO:0000256" key="9">
    <source>
        <dbReference type="PROSITE-ProRule" id="PRU00282"/>
    </source>
</evidence>
<dbReference type="HOGENOM" id="CLU_015166_5_1_1"/>